<evidence type="ECO:0000259" key="2">
    <source>
        <dbReference type="PROSITE" id="PS51186"/>
    </source>
</evidence>
<accession>A0A6G7YGP1</accession>
<dbReference type="PANTHER" id="PTHR13947:SF37">
    <property type="entry name" value="LD18367P"/>
    <property type="match status" value="1"/>
</dbReference>
<dbReference type="Proteomes" id="UP000502035">
    <property type="component" value="Chromosome"/>
</dbReference>
<feature type="domain" description="N-acetyltransferase" evidence="2">
    <location>
        <begin position="1"/>
        <end position="203"/>
    </location>
</feature>
<dbReference type="PANTHER" id="PTHR13947">
    <property type="entry name" value="GNAT FAMILY N-ACETYLTRANSFERASE"/>
    <property type="match status" value="1"/>
</dbReference>
<gene>
    <name evidence="3" type="ORF">G7071_10335</name>
</gene>
<dbReference type="CDD" id="cd04301">
    <property type="entry name" value="NAT_SF"/>
    <property type="match status" value="1"/>
</dbReference>
<keyword evidence="1 3" id="KW-0808">Transferase</keyword>
<sequence length="231" mass="25785">MPFVVAQHQSFFPDGFFVRLGGSFLSEYYRSFMTDQASCVLVAEESGRPVGYLVGTPNPGLHRHHVMSQHGRRLCLLGLGALLRQPSLILMFLRTRGWRYLRAVIRDRRGARVRGVATRTDTTGVLNHVAVLPEHQGEGVGSLLIQALKDAARTAGCDRLVLVTRSDGLAPAYCRLTGWSYVGERCTPEGYWLTTFSRGLDGPRRLSGERAPDYMHFDTGYPSRRYRPVSG</sequence>
<name>A0A6G7YGP1_9ACTN</name>
<evidence type="ECO:0000256" key="1">
    <source>
        <dbReference type="ARBA" id="ARBA00022679"/>
    </source>
</evidence>
<dbReference type="KEGG" id="npi:G7071_10335"/>
<dbReference type="InterPro" id="IPR016181">
    <property type="entry name" value="Acyl_CoA_acyltransferase"/>
</dbReference>
<protein>
    <submittedName>
        <fullName evidence="3">GNAT family N-acetyltransferase</fullName>
    </submittedName>
</protein>
<dbReference type="EMBL" id="CP049866">
    <property type="protein sequence ID" value="QIK75777.1"/>
    <property type="molecule type" value="Genomic_DNA"/>
</dbReference>
<evidence type="ECO:0000313" key="4">
    <source>
        <dbReference type="Proteomes" id="UP000502035"/>
    </source>
</evidence>
<reference evidence="3 4" key="1">
    <citation type="submission" date="2020-03" db="EMBL/GenBank/DDBJ databases">
        <title>Nocardioides sp. nov., isolated from fish.</title>
        <authorList>
            <person name="Hyun D.-W."/>
            <person name="Bae J.-W."/>
        </authorList>
    </citation>
    <scope>NUCLEOTIDE SEQUENCE [LARGE SCALE GENOMIC DNA]</scope>
    <source>
        <strain evidence="3 4">HDW12A</strain>
    </source>
</reference>
<dbReference type="PROSITE" id="PS51186">
    <property type="entry name" value="GNAT"/>
    <property type="match status" value="1"/>
</dbReference>
<dbReference type="Pfam" id="PF00583">
    <property type="entry name" value="Acetyltransf_1"/>
    <property type="match status" value="1"/>
</dbReference>
<dbReference type="Gene3D" id="3.40.630.30">
    <property type="match status" value="1"/>
</dbReference>
<dbReference type="GO" id="GO:0008080">
    <property type="term" value="F:N-acetyltransferase activity"/>
    <property type="evidence" value="ECO:0007669"/>
    <property type="project" value="InterPro"/>
</dbReference>
<dbReference type="InterPro" id="IPR050769">
    <property type="entry name" value="NAT_camello-type"/>
</dbReference>
<proteinExistence type="predicted"/>
<keyword evidence="4" id="KW-1185">Reference proteome</keyword>
<evidence type="ECO:0000313" key="3">
    <source>
        <dbReference type="EMBL" id="QIK75777.1"/>
    </source>
</evidence>
<dbReference type="SUPFAM" id="SSF55729">
    <property type="entry name" value="Acyl-CoA N-acyltransferases (Nat)"/>
    <property type="match status" value="1"/>
</dbReference>
<organism evidence="3 4">
    <name type="scientific">Nocardioides piscis</name>
    <dbReference type="NCBI Taxonomy" id="2714938"/>
    <lineage>
        <taxon>Bacteria</taxon>
        <taxon>Bacillati</taxon>
        <taxon>Actinomycetota</taxon>
        <taxon>Actinomycetes</taxon>
        <taxon>Propionibacteriales</taxon>
        <taxon>Nocardioidaceae</taxon>
        <taxon>Nocardioides</taxon>
    </lineage>
</organism>
<dbReference type="AlphaFoldDB" id="A0A6G7YGP1"/>
<dbReference type="InterPro" id="IPR000182">
    <property type="entry name" value="GNAT_dom"/>
</dbReference>